<evidence type="ECO:0000313" key="2">
    <source>
        <dbReference type="Proteomes" id="UP001497535"/>
    </source>
</evidence>
<proteinExistence type="predicted"/>
<evidence type="ECO:0000313" key="1">
    <source>
        <dbReference type="EMBL" id="CAK5115150.1"/>
    </source>
</evidence>
<protein>
    <submittedName>
        <fullName evidence="1">Uncharacterized protein</fullName>
    </submittedName>
</protein>
<dbReference type="Proteomes" id="UP001497535">
    <property type="component" value="Unassembled WGS sequence"/>
</dbReference>
<name>A0ACB1B0Y3_MELEN</name>
<organism evidence="1 2">
    <name type="scientific">Meloidogyne enterolobii</name>
    <name type="common">Root-knot nematode worm</name>
    <name type="synonym">Meloidogyne mayaguensis</name>
    <dbReference type="NCBI Taxonomy" id="390850"/>
    <lineage>
        <taxon>Eukaryota</taxon>
        <taxon>Metazoa</taxon>
        <taxon>Ecdysozoa</taxon>
        <taxon>Nematoda</taxon>
        <taxon>Chromadorea</taxon>
        <taxon>Rhabditida</taxon>
        <taxon>Tylenchina</taxon>
        <taxon>Tylenchomorpha</taxon>
        <taxon>Tylenchoidea</taxon>
        <taxon>Meloidogynidae</taxon>
        <taxon>Meloidogyninae</taxon>
        <taxon>Meloidogyne</taxon>
    </lineage>
</organism>
<accession>A0ACB1B0Y3</accession>
<sequence>MIEKLKNEAVKKGNQDKFNETAMPFIQTITDTGKMQKCFNTVIEIKKFDKEILQFFKNAPMFENFVKYFYTRSENIKKIKKTSKTLKKNFAVCLYVIKKVKTFEKRGFKEY</sequence>
<reference evidence="1" key="1">
    <citation type="submission" date="2023-11" db="EMBL/GenBank/DDBJ databases">
        <authorList>
            <person name="Poullet M."/>
        </authorList>
    </citation>
    <scope>NUCLEOTIDE SEQUENCE</scope>
    <source>
        <strain evidence="1">E1834</strain>
    </source>
</reference>
<comment type="caution">
    <text evidence="1">The sequence shown here is derived from an EMBL/GenBank/DDBJ whole genome shotgun (WGS) entry which is preliminary data.</text>
</comment>
<keyword evidence="2" id="KW-1185">Reference proteome</keyword>
<gene>
    <name evidence="1" type="ORF">MENTE1834_LOCUS45527</name>
</gene>
<dbReference type="EMBL" id="CAVMJV010000153">
    <property type="protein sequence ID" value="CAK5115150.1"/>
    <property type="molecule type" value="Genomic_DNA"/>
</dbReference>